<protein>
    <recommendedName>
        <fullName evidence="3">Reverse transcriptase domain-containing protein</fullName>
    </recommendedName>
</protein>
<reference evidence="1 2" key="1">
    <citation type="journal article" date="2023" name="Nucleic Acids Res.">
        <title>The hologenome of Daphnia magna reveals possible DNA methylation and microbiome-mediated evolution of the host genome.</title>
        <authorList>
            <person name="Chaturvedi A."/>
            <person name="Li X."/>
            <person name="Dhandapani V."/>
            <person name="Marshall H."/>
            <person name="Kissane S."/>
            <person name="Cuenca-Cambronero M."/>
            <person name="Asole G."/>
            <person name="Calvet F."/>
            <person name="Ruiz-Romero M."/>
            <person name="Marangio P."/>
            <person name="Guigo R."/>
            <person name="Rago D."/>
            <person name="Mirbahai L."/>
            <person name="Eastwood N."/>
            <person name="Colbourne J.K."/>
            <person name="Zhou J."/>
            <person name="Mallon E."/>
            <person name="Orsini L."/>
        </authorList>
    </citation>
    <scope>NUCLEOTIDE SEQUENCE [LARGE SCALE GENOMIC DNA]</scope>
    <source>
        <strain evidence="1">LRV0_1</strain>
    </source>
</reference>
<sequence>MTGDVMVSQPLVQCMGNAIVGEDFEKAYGLVNRNVLWKILEVAQWYSTGLLLIRLIAQILLNRVLLRKTSIDFSLSTNGFMFMSSSSDIIESNSDQLEKFIIPSTTAIDGHQFKCNNRIGIDGSNILKKIV</sequence>
<keyword evidence="2" id="KW-1185">Reference proteome</keyword>
<comment type="caution">
    <text evidence="1">The sequence shown here is derived from an EMBL/GenBank/DDBJ whole genome shotgun (WGS) entry which is preliminary data.</text>
</comment>
<organism evidence="1 2">
    <name type="scientific">Daphnia magna</name>
    <dbReference type="NCBI Taxonomy" id="35525"/>
    <lineage>
        <taxon>Eukaryota</taxon>
        <taxon>Metazoa</taxon>
        <taxon>Ecdysozoa</taxon>
        <taxon>Arthropoda</taxon>
        <taxon>Crustacea</taxon>
        <taxon>Branchiopoda</taxon>
        <taxon>Diplostraca</taxon>
        <taxon>Cladocera</taxon>
        <taxon>Anomopoda</taxon>
        <taxon>Daphniidae</taxon>
        <taxon>Daphnia</taxon>
    </lineage>
</organism>
<accession>A0ABR0B0C4</accession>
<dbReference type="EMBL" id="JAOYFB010000039">
    <property type="protein sequence ID" value="KAK4030719.1"/>
    <property type="molecule type" value="Genomic_DNA"/>
</dbReference>
<name>A0ABR0B0C4_9CRUS</name>
<proteinExistence type="predicted"/>
<evidence type="ECO:0000313" key="2">
    <source>
        <dbReference type="Proteomes" id="UP001234178"/>
    </source>
</evidence>
<evidence type="ECO:0000313" key="1">
    <source>
        <dbReference type="EMBL" id="KAK4030719.1"/>
    </source>
</evidence>
<evidence type="ECO:0008006" key="3">
    <source>
        <dbReference type="Google" id="ProtNLM"/>
    </source>
</evidence>
<dbReference type="Proteomes" id="UP001234178">
    <property type="component" value="Unassembled WGS sequence"/>
</dbReference>
<gene>
    <name evidence="1" type="ORF">OUZ56_024058</name>
</gene>